<keyword evidence="6" id="KW-1133">Transmembrane helix</keyword>
<keyword evidence="3" id="KW-0812">Transmembrane</keyword>
<feature type="signal peptide" evidence="9">
    <location>
        <begin position="1"/>
        <end position="27"/>
    </location>
</feature>
<feature type="chain" id="PRO_5020428894" description="Leucine-rich repeat-containing N-terminal plant-type domain-containing protein" evidence="9">
    <location>
        <begin position="28"/>
        <end position="145"/>
    </location>
</feature>
<dbReference type="Pfam" id="PF08263">
    <property type="entry name" value="LRRNT_2"/>
    <property type="match status" value="1"/>
</dbReference>
<keyword evidence="2" id="KW-0433">Leucine-rich repeat</keyword>
<dbReference type="InterPro" id="IPR046956">
    <property type="entry name" value="RLP23-like"/>
</dbReference>
<dbReference type="Gramene" id="TKW06935">
    <property type="protein sequence ID" value="TKW06935"/>
    <property type="gene ID" value="SEVIR_7G273751v2"/>
</dbReference>
<dbReference type="InterPro" id="IPR013210">
    <property type="entry name" value="LRR_N_plant-typ"/>
</dbReference>
<evidence type="ECO:0000256" key="8">
    <source>
        <dbReference type="ARBA" id="ARBA00023180"/>
    </source>
</evidence>
<dbReference type="SUPFAM" id="SSF52058">
    <property type="entry name" value="L domain-like"/>
    <property type="match status" value="1"/>
</dbReference>
<evidence type="ECO:0000256" key="5">
    <source>
        <dbReference type="ARBA" id="ARBA00022737"/>
    </source>
</evidence>
<keyword evidence="7" id="KW-0472">Membrane</keyword>
<dbReference type="AlphaFoldDB" id="A0A4U6TYQ3"/>
<evidence type="ECO:0000313" key="12">
    <source>
        <dbReference type="Proteomes" id="UP000298652"/>
    </source>
</evidence>
<proteinExistence type="predicted"/>
<accession>A0A4U6TYQ3</accession>
<dbReference type="PANTHER" id="PTHR48063">
    <property type="entry name" value="LRR RECEPTOR-LIKE KINASE"/>
    <property type="match status" value="1"/>
</dbReference>
<comment type="subcellular location">
    <subcellularLocation>
        <location evidence="1">Membrane</location>
        <topology evidence="1">Single-pass type I membrane protein</topology>
    </subcellularLocation>
</comment>
<protein>
    <recommendedName>
        <fullName evidence="10">Leucine-rich repeat-containing N-terminal plant-type domain-containing protein</fullName>
    </recommendedName>
</protein>
<dbReference type="Proteomes" id="UP000298652">
    <property type="component" value="Chromosome 7"/>
</dbReference>
<evidence type="ECO:0000256" key="6">
    <source>
        <dbReference type="ARBA" id="ARBA00022989"/>
    </source>
</evidence>
<evidence type="ECO:0000256" key="3">
    <source>
        <dbReference type="ARBA" id="ARBA00022692"/>
    </source>
</evidence>
<sequence>MMSGSFPFKILFWVLCILQCMPNITFGCVPEERIALMHTQSSLMKSNSEVPSSWGQSDDCCSWESVTCNDDSTRVSGLHLFGIHEGGPWNLNLEIFSQFHELLLLDLSWNMLSGLQNIDVETSTRMMISWDLSENSLLLKSSILL</sequence>
<dbReference type="OMA" id="ETSTRMM"/>
<evidence type="ECO:0000256" key="4">
    <source>
        <dbReference type="ARBA" id="ARBA00022729"/>
    </source>
</evidence>
<feature type="domain" description="Leucine-rich repeat-containing N-terminal plant-type" evidence="10">
    <location>
        <begin position="31"/>
        <end position="69"/>
    </location>
</feature>
<name>A0A4U6TYQ3_SETVI</name>
<dbReference type="GO" id="GO:0016020">
    <property type="term" value="C:membrane"/>
    <property type="evidence" value="ECO:0007669"/>
    <property type="project" value="UniProtKB-SubCell"/>
</dbReference>
<dbReference type="InterPro" id="IPR032675">
    <property type="entry name" value="LRR_dom_sf"/>
</dbReference>
<dbReference type="EMBL" id="CM016558">
    <property type="protein sequence ID" value="TKW06935.1"/>
    <property type="molecule type" value="Genomic_DNA"/>
</dbReference>
<keyword evidence="5" id="KW-0677">Repeat</keyword>
<reference evidence="11" key="1">
    <citation type="submission" date="2019-03" db="EMBL/GenBank/DDBJ databases">
        <title>WGS assembly of Setaria viridis.</title>
        <authorList>
            <person name="Huang P."/>
            <person name="Jenkins J."/>
            <person name="Grimwood J."/>
            <person name="Barry K."/>
            <person name="Healey A."/>
            <person name="Mamidi S."/>
            <person name="Sreedasyam A."/>
            <person name="Shu S."/>
            <person name="Feldman M."/>
            <person name="Wu J."/>
            <person name="Yu Y."/>
            <person name="Chen C."/>
            <person name="Johnson J."/>
            <person name="Rokhsar D."/>
            <person name="Baxter I."/>
            <person name="Schmutz J."/>
            <person name="Brutnell T."/>
            <person name="Kellogg E."/>
        </authorList>
    </citation>
    <scope>NUCLEOTIDE SEQUENCE [LARGE SCALE GENOMIC DNA]</scope>
</reference>
<keyword evidence="12" id="KW-1185">Reference proteome</keyword>
<evidence type="ECO:0000256" key="1">
    <source>
        <dbReference type="ARBA" id="ARBA00004479"/>
    </source>
</evidence>
<keyword evidence="8" id="KW-0325">Glycoprotein</keyword>
<gene>
    <name evidence="11" type="ORF">SEVIR_7G273751v2</name>
</gene>
<dbReference type="PANTHER" id="PTHR48063:SF98">
    <property type="entry name" value="LRR RECEPTOR-LIKE SERINE_THREONINE-PROTEIN KINASE FLS2"/>
    <property type="match status" value="1"/>
</dbReference>
<evidence type="ECO:0000256" key="9">
    <source>
        <dbReference type="SAM" id="SignalP"/>
    </source>
</evidence>
<dbReference type="Gene3D" id="3.80.10.10">
    <property type="entry name" value="Ribonuclease Inhibitor"/>
    <property type="match status" value="1"/>
</dbReference>
<organism evidence="11 12">
    <name type="scientific">Setaria viridis</name>
    <name type="common">Green bristlegrass</name>
    <name type="synonym">Setaria italica subsp. viridis</name>
    <dbReference type="NCBI Taxonomy" id="4556"/>
    <lineage>
        <taxon>Eukaryota</taxon>
        <taxon>Viridiplantae</taxon>
        <taxon>Streptophyta</taxon>
        <taxon>Embryophyta</taxon>
        <taxon>Tracheophyta</taxon>
        <taxon>Spermatophyta</taxon>
        <taxon>Magnoliopsida</taxon>
        <taxon>Liliopsida</taxon>
        <taxon>Poales</taxon>
        <taxon>Poaceae</taxon>
        <taxon>PACMAD clade</taxon>
        <taxon>Panicoideae</taxon>
        <taxon>Panicodae</taxon>
        <taxon>Paniceae</taxon>
        <taxon>Cenchrinae</taxon>
        <taxon>Setaria</taxon>
    </lineage>
</organism>
<evidence type="ECO:0000313" key="11">
    <source>
        <dbReference type="EMBL" id="TKW06935.1"/>
    </source>
</evidence>
<evidence type="ECO:0000256" key="7">
    <source>
        <dbReference type="ARBA" id="ARBA00023136"/>
    </source>
</evidence>
<evidence type="ECO:0000259" key="10">
    <source>
        <dbReference type="Pfam" id="PF08263"/>
    </source>
</evidence>
<keyword evidence="4 9" id="KW-0732">Signal</keyword>
<evidence type="ECO:0000256" key="2">
    <source>
        <dbReference type="ARBA" id="ARBA00022614"/>
    </source>
</evidence>